<accession>A0A4V2RWG9</accession>
<keyword evidence="2 5" id="KW-0812">Transmembrane</keyword>
<evidence type="ECO:0000256" key="5">
    <source>
        <dbReference type="SAM" id="Phobius"/>
    </source>
</evidence>
<keyword evidence="8" id="KW-1185">Reference proteome</keyword>
<dbReference type="InterPro" id="IPR050739">
    <property type="entry name" value="MFP"/>
</dbReference>
<dbReference type="Pfam" id="PF26002">
    <property type="entry name" value="Beta-barrel_AprE"/>
    <property type="match status" value="1"/>
</dbReference>
<dbReference type="GO" id="GO:0016020">
    <property type="term" value="C:membrane"/>
    <property type="evidence" value="ECO:0007669"/>
    <property type="project" value="UniProtKB-SubCell"/>
</dbReference>
<comment type="subcellular location">
    <subcellularLocation>
        <location evidence="1">Membrane</location>
        <topology evidence="1">Single-pass membrane protein</topology>
    </subcellularLocation>
</comment>
<feature type="transmembrane region" description="Helical" evidence="5">
    <location>
        <begin position="29"/>
        <end position="48"/>
    </location>
</feature>
<evidence type="ECO:0000256" key="2">
    <source>
        <dbReference type="ARBA" id="ARBA00022692"/>
    </source>
</evidence>
<dbReference type="Proteomes" id="UP000295221">
    <property type="component" value="Unassembled WGS sequence"/>
</dbReference>
<dbReference type="PANTHER" id="PTHR30386">
    <property type="entry name" value="MEMBRANE FUSION SUBUNIT OF EMRAB-TOLC MULTIDRUG EFFLUX PUMP"/>
    <property type="match status" value="1"/>
</dbReference>
<dbReference type="AlphaFoldDB" id="A0A4V2RWG9"/>
<proteinExistence type="predicted"/>
<comment type="caution">
    <text evidence="7">The sequence shown here is derived from an EMBL/GenBank/DDBJ whole genome shotgun (WGS) entry which is preliminary data.</text>
</comment>
<evidence type="ECO:0000259" key="6">
    <source>
        <dbReference type="Pfam" id="PF26002"/>
    </source>
</evidence>
<dbReference type="RefSeq" id="WP_132433634.1">
    <property type="nucleotide sequence ID" value="NZ_SLWK01000005.1"/>
</dbReference>
<feature type="domain" description="AprE-like beta-barrel" evidence="6">
    <location>
        <begin position="272"/>
        <end position="354"/>
    </location>
</feature>
<dbReference type="OrthoDB" id="594147at2"/>
<dbReference type="PANTHER" id="PTHR30386:SF26">
    <property type="entry name" value="TRANSPORT PROTEIN COMB"/>
    <property type="match status" value="1"/>
</dbReference>
<organism evidence="7 8">
    <name type="scientific">Natronoflexus pectinivorans</name>
    <dbReference type="NCBI Taxonomy" id="682526"/>
    <lineage>
        <taxon>Bacteria</taxon>
        <taxon>Pseudomonadati</taxon>
        <taxon>Bacteroidota</taxon>
        <taxon>Bacteroidia</taxon>
        <taxon>Marinilabiliales</taxon>
        <taxon>Marinilabiliaceae</taxon>
        <taxon>Natronoflexus</taxon>
    </lineage>
</organism>
<gene>
    <name evidence="7" type="ORF">EV194_105150</name>
</gene>
<dbReference type="EMBL" id="SLWK01000005">
    <property type="protein sequence ID" value="TCO08346.1"/>
    <property type="molecule type" value="Genomic_DNA"/>
</dbReference>
<keyword evidence="3 5" id="KW-1133">Transmembrane helix</keyword>
<name>A0A4V2RWG9_9BACT</name>
<evidence type="ECO:0000256" key="3">
    <source>
        <dbReference type="ARBA" id="ARBA00022989"/>
    </source>
</evidence>
<dbReference type="Gene3D" id="2.40.30.170">
    <property type="match status" value="1"/>
</dbReference>
<keyword evidence="4 5" id="KW-0472">Membrane</keyword>
<evidence type="ECO:0000256" key="1">
    <source>
        <dbReference type="ARBA" id="ARBA00004167"/>
    </source>
</evidence>
<evidence type="ECO:0000313" key="8">
    <source>
        <dbReference type="Proteomes" id="UP000295221"/>
    </source>
</evidence>
<protein>
    <submittedName>
        <fullName evidence="7">HlyD family secretion protein</fullName>
    </submittedName>
</protein>
<evidence type="ECO:0000256" key="4">
    <source>
        <dbReference type="ARBA" id="ARBA00023136"/>
    </source>
</evidence>
<dbReference type="InterPro" id="IPR058982">
    <property type="entry name" value="Beta-barrel_AprE"/>
</dbReference>
<sequence length="383" mass="44095">MKKENLFPPEIIEFTTEEHFSENNKSFSLIYIGLIVAIVTAFLLLPVIKITVSTQARDIVRSVSENVNVLTSIYGQVRYSNITEGKSISKGDTLLVLRSDRIDEQIRHNSFQKAENHEYINDLNHLIVGDYNLVNSPRFRQEMSQYKAKLDELDVSFQLIEKEFLLAKHLFDEKVTAEMEYVQAKNQYELFYSQIELFQKQAKNNWMSEQTSLIRENTHIESTILQLEEEKTQYVLTAPDSGTLSQTLGIQSNSFVSPGVILGQISPDDDIIVECYISPKDIGFIFPGQSVRIQVDAFNYNQWGLIYGEVMHVSEDIILDGNNPVFRVRCSIFEDHLLLKSGHKGYLKKGMTLTGRFDLTRRSLFQLLFDKVDNWLNPKLKNS</sequence>
<evidence type="ECO:0000313" key="7">
    <source>
        <dbReference type="EMBL" id="TCO08346.1"/>
    </source>
</evidence>
<reference evidence="7 8" key="1">
    <citation type="submission" date="2019-03" db="EMBL/GenBank/DDBJ databases">
        <title>Genomic Encyclopedia of Type Strains, Phase IV (KMG-IV): sequencing the most valuable type-strain genomes for metagenomic binning, comparative biology and taxonomic classification.</title>
        <authorList>
            <person name="Goeker M."/>
        </authorList>
    </citation>
    <scope>NUCLEOTIDE SEQUENCE [LARGE SCALE GENOMIC DNA]</scope>
    <source>
        <strain evidence="7 8">DSM 24179</strain>
    </source>
</reference>